<protein>
    <recommendedName>
        <fullName evidence="3">Phage DNA packaging protein Nu1</fullName>
    </recommendedName>
</protein>
<organism evidence="1 2">
    <name type="scientific">Clostridium oryzae</name>
    <dbReference type="NCBI Taxonomy" id="1450648"/>
    <lineage>
        <taxon>Bacteria</taxon>
        <taxon>Bacillati</taxon>
        <taxon>Bacillota</taxon>
        <taxon>Clostridia</taxon>
        <taxon>Eubacteriales</taxon>
        <taxon>Clostridiaceae</taxon>
        <taxon>Clostridium</taxon>
    </lineage>
</organism>
<proteinExistence type="predicted"/>
<dbReference type="RefSeq" id="WP_079422592.1">
    <property type="nucleotide sequence ID" value="NZ_MZGV01000009.1"/>
</dbReference>
<dbReference type="EMBL" id="MZGV01000009">
    <property type="protein sequence ID" value="OPJ63387.1"/>
    <property type="molecule type" value="Genomic_DNA"/>
</dbReference>
<dbReference type="Proteomes" id="UP000190080">
    <property type="component" value="Unassembled WGS sequence"/>
</dbReference>
<evidence type="ECO:0000313" key="1">
    <source>
        <dbReference type="EMBL" id="OPJ63387.1"/>
    </source>
</evidence>
<comment type="caution">
    <text evidence="1">The sequence shown here is derived from an EMBL/GenBank/DDBJ whole genome shotgun (WGS) entry which is preliminary data.</text>
</comment>
<sequence length="201" mass="23279">MTEGNKKIESVDSVVVSSSVLADLFGLTDRRIRTLAEEGILKKISRGRYDLFSSIRNYIIYLKTQSDLKEDKTEKSIDYDMEHALLERAKREKVELELTAMKGTMHLSEDVERVMNDMLANFRAKLLSLPTKIAPLLAGKEDISEIQQLLQNDFYEILHEFSFYNPEDFYSEKYINIDEVTNEANIYQVKEINAINGNMQH</sequence>
<accession>A0A1V4IVE4</accession>
<gene>
    <name evidence="1" type="ORF">CLORY_11690</name>
</gene>
<dbReference type="OrthoDB" id="1908546at2"/>
<name>A0A1V4IVE4_9CLOT</name>
<keyword evidence="2" id="KW-1185">Reference proteome</keyword>
<dbReference type="AlphaFoldDB" id="A0A1V4IVE4"/>
<reference evidence="1 2" key="1">
    <citation type="submission" date="2017-03" db="EMBL/GenBank/DDBJ databases">
        <title>Genome sequence of Clostridium oryzae DSM 28571.</title>
        <authorList>
            <person name="Poehlein A."/>
            <person name="Daniel R."/>
        </authorList>
    </citation>
    <scope>NUCLEOTIDE SEQUENCE [LARGE SCALE GENOMIC DNA]</scope>
    <source>
        <strain evidence="1 2">DSM 28571</strain>
    </source>
</reference>
<dbReference type="STRING" id="1450648.CLORY_11690"/>
<evidence type="ECO:0008006" key="3">
    <source>
        <dbReference type="Google" id="ProtNLM"/>
    </source>
</evidence>
<evidence type="ECO:0000313" key="2">
    <source>
        <dbReference type="Proteomes" id="UP000190080"/>
    </source>
</evidence>